<proteinExistence type="predicted"/>
<organism evidence="1 2">
    <name type="scientific">Portunus trituberculatus</name>
    <name type="common">Swimming crab</name>
    <name type="synonym">Neptunus trituberculatus</name>
    <dbReference type="NCBI Taxonomy" id="210409"/>
    <lineage>
        <taxon>Eukaryota</taxon>
        <taxon>Metazoa</taxon>
        <taxon>Ecdysozoa</taxon>
        <taxon>Arthropoda</taxon>
        <taxon>Crustacea</taxon>
        <taxon>Multicrustacea</taxon>
        <taxon>Malacostraca</taxon>
        <taxon>Eumalacostraca</taxon>
        <taxon>Eucarida</taxon>
        <taxon>Decapoda</taxon>
        <taxon>Pleocyemata</taxon>
        <taxon>Brachyura</taxon>
        <taxon>Eubrachyura</taxon>
        <taxon>Portunoidea</taxon>
        <taxon>Portunidae</taxon>
        <taxon>Portuninae</taxon>
        <taxon>Portunus</taxon>
    </lineage>
</organism>
<dbReference type="AlphaFoldDB" id="A0A5B7H4G1"/>
<evidence type="ECO:0000313" key="1">
    <source>
        <dbReference type="EMBL" id="MPC63724.1"/>
    </source>
</evidence>
<evidence type="ECO:0000313" key="2">
    <source>
        <dbReference type="Proteomes" id="UP000324222"/>
    </source>
</evidence>
<dbReference type="EMBL" id="VSRR010021192">
    <property type="protein sequence ID" value="MPC63724.1"/>
    <property type="molecule type" value="Genomic_DNA"/>
</dbReference>
<keyword evidence="2" id="KW-1185">Reference proteome</keyword>
<gene>
    <name evidence="1" type="ORF">E2C01_057826</name>
</gene>
<comment type="caution">
    <text evidence="1">The sequence shown here is derived from an EMBL/GenBank/DDBJ whole genome shotgun (WGS) entry which is preliminary data.</text>
</comment>
<name>A0A5B7H4G1_PORTR</name>
<sequence>MKVYDSVMAAVTEDTGEDGRQACGLSLSSCYTPFKTNHHHYHHHHYHTNNHYTNIHFYYHHHYTNSPPSPCLLLPYHHHHHHYHNIIRPLESTQTQVGAAVIHVGALLSHGPRCEILGMLFDILPKVQLANITPRAPPR</sequence>
<accession>A0A5B7H4G1</accession>
<dbReference type="Proteomes" id="UP000324222">
    <property type="component" value="Unassembled WGS sequence"/>
</dbReference>
<protein>
    <submittedName>
        <fullName evidence="1">Uncharacterized protein</fullName>
    </submittedName>
</protein>
<reference evidence="1 2" key="1">
    <citation type="submission" date="2019-05" db="EMBL/GenBank/DDBJ databases">
        <title>Another draft genome of Portunus trituberculatus and its Hox gene families provides insights of decapod evolution.</title>
        <authorList>
            <person name="Jeong J.-H."/>
            <person name="Song I."/>
            <person name="Kim S."/>
            <person name="Choi T."/>
            <person name="Kim D."/>
            <person name="Ryu S."/>
            <person name="Kim W."/>
        </authorList>
    </citation>
    <scope>NUCLEOTIDE SEQUENCE [LARGE SCALE GENOMIC DNA]</scope>
    <source>
        <tissue evidence="1">Muscle</tissue>
    </source>
</reference>